<dbReference type="GO" id="GO:0004177">
    <property type="term" value="F:aminopeptidase activity"/>
    <property type="evidence" value="ECO:0007669"/>
    <property type="project" value="UniProtKB-KW"/>
</dbReference>
<evidence type="ECO:0000256" key="1">
    <source>
        <dbReference type="SAM" id="MobiDB-lite"/>
    </source>
</evidence>
<dbReference type="RefSeq" id="XP_028867708.1">
    <property type="nucleotide sequence ID" value="XM_029011875.1"/>
</dbReference>
<dbReference type="GeneID" id="39875235"/>
<keyword evidence="2" id="KW-1133">Transmembrane helix</keyword>
<evidence type="ECO:0000256" key="2">
    <source>
        <dbReference type="SAM" id="Phobius"/>
    </source>
</evidence>
<evidence type="ECO:0000313" key="4">
    <source>
        <dbReference type="Proteomes" id="UP000236319"/>
    </source>
</evidence>
<keyword evidence="2" id="KW-0812">Transmembrane</keyword>
<feature type="compositionally biased region" description="Polar residues" evidence="1">
    <location>
        <begin position="255"/>
        <end position="265"/>
    </location>
</feature>
<dbReference type="Proteomes" id="UP000236319">
    <property type="component" value="Unassembled WGS sequence"/>
</dbReference>
<name>A0A2H6KEQ0_9APIC</name>
<evidence type="ECO:0000313" key="3">
    <source>
        <dbReference type="EMBL" id="GBE61465.1"/>
    </source>
</evidence>
<feature type="transmembrane region" description="Helical" evidence="2">
    <location>
        <begin position="987"/>
        <end position="1010"/>
    </location>
</feature>
<dbReference type="EMBL" id="BDSA01000003">
    <property type="protein sequence ID" value="GBE61465.1"/>
    <property type="molecule type" value="Genomic_DNA"/>
</dbReference>
<proteinExistence type="predicted"/>
<gene>
    <name evidence="3" type="ORF">BOVATA_029580</name>
</gene>
<reference evidence="3 4" key="1">
    <citation type="journal article" date="2017" name="BMC Genomics">
        <title>Whole-genome assembly of Babesia ovata and comparative genomics between closely related pathogens.</title>
        <authorList>
            <person name="Yamagishi J."/>
            <person name="Asada M."/>
            <person name="Hakimi H."/>
            <person name="Tanaka T.Q."/>
            <person name="Sugimoto C."/>
            <person name="Kawazu S."/>
        </authorList>
    </citation>
    <scope>NUCLEOTIDE SEQUENCE [LARGE SCALE GENOMIC DNA]</scope>
    <source>
        <strain evidence="3 4">Miyake</strain>
    </source>
</reference>
<feature type="region of interest" description="Disordered" evidence="1">
    <location>
        <begin position="230"/>
        <end position="273"/>
    </location>
</feature>
<dbReference type="OrthoDB" id="366110at2759"/>
<feature type="transmembrane region" description="Helical" evidence="2">
    <location>
        <begin position="1053"/>
        <end position="1076"/>
    </location>
</feature>
<keyword evidence="3" id="KW-0031">Aminopeptidase</keyword>
<sequence>MNEGRSIMILNHVTHLGILCFFIIYSFSRSFAPEIQDGRDDGIVETDEQRGLDTERNEAVSTYKTSDGDSDQYISGASKTVSPFREPQPWCMLPSGFWNIWEDEDNKDAAYVTNCATVYSVIRAIRGGLISTEEEDEYNPDCLLITYKDITEAKHRLLGLISSFIASCNACSHHVVGGLSKLGAAACPYTKVKSAVDEFVNHCGCMKHYSLCWECSVCVYKREVVKEKTCKTSPTPSPPATTHDSVADRRGSAAPMQQESRSSLQGSGGSKGVDARSEVESLALKAVNCYMSRQLSTCVDEAHSLAYNIRQCPDLSDDLDDTSLVKSAEVLERFLQQLFVLLTYLRLVNEWIVLCQSLETILGGCAGLIKNVMKKYECCKKGTSPMRSNEHATCGCACLLLLVQCVKEIHQLQCELTEKIIKGSFNSEYDRMPSVAHVRALMLLFFSFEQILSSSLATDVGDCDCRLIKDDSNACRCRVLCRRLCCLLSEWLADVQSSMHRGDSLLRETIHVVSDVFSTPKVDFNVDTPDYMTVFRRFVSIARFTADFRSKMYTANYLDTKGNMATDSTLGNITLADLKMCCKCDNKCNEVSNDEPNSKACNCFIRDCKECRKGDACAMSILESLPSLASKSFDVPNCLTKACSSLSTIQEKLADVCKTVSDELKCTNSIASKVTEFLNQVVTPSGKSSLSPSTHKCGLCNIECHHKGLALFLLYGCNMASSDMASETCAVDSCAIPSHENGEGNCKSLSCIVKKFFTTVCGTTASSDSACKCKDKGSEGCCCMWKESLCSVLCQCSVELQKLQETLGSSEGGAGGSNGLISELRKLCDTVDCVKCHLADIDSSTQELRGAYARYHDYLSSLAGYICNTFSVEVKHICSLQMFLDQNGVAYQSAISSMSKIVEATSDLSNQHESGIFKLDDGVNTLTSNLNEACDRLQSLQSEVGISLKGLDAEKRNFTITPTPTQQFGFKRRRMTQQKASTSLKDYVRYFDAAWFLCLALCFVYGRYYVSSKNWLYVISRNYVLLFTIKGVVMFISYALLLTTCRSYQGYMINISLLTGLLMAIFMSFVSQWWNYTLFVKQHAKPIDRWFRVMYPASAYGTDVSVFTWDQGLSNMLKADMNYMKNIFTISGSVIYNHDPFATLFDDYFSFSNKPISFLGLCDWTSFENQLRNTVIDEADEDTFDGILDYIAFKKASIIDLDFLFSGPVSNIDKVPLDLLWSAWNMKEVLTLERCVAYSILEIVYRDVYGELLLWVASVVPEEGNHMILDTFDVKERHTLAHEALCVPNLAGVYVKEIQINAMYDLFRSAFLRKWSDHRAENAHMIVFPGTDDPTSGIPVVGSSLLFEPHLLSSAIESWRESREEVCDKLYGGNSACKNMVTSTTDLIKNYLSESAVGNKALLYTHLLKYVETSRCSHPFTGRGNAIQSADTDSSTDVTLEHAADHHDHKDATSQSMLLLPDVVASTNDESLEVDNQGRYFLGYWLKHAGVAITTDDVKRILANISAETNAK</sequence>
<feature type="transmembrane region" description="Helical" evidence="2">
    <location>
        <begin position="1022"/>
        <end position="1041"/>
    </location>
</feature>
<comment type="caution">
    <text evidence="3">The sequence shown here is derived from an EMBL/GenBank/DDBJ whole genome shotgun (WGS) entry which is preliminary data.</text>
</comment>
<keyword evidence="3" id="KW-0378">Hydrolase</keyword>
<feature type="transmembrane region" description="Helical" evidence="2">
    <location>
        <begin position="7"/>
        <end position="27"/>
    </location>
</feature>
<organism evidence="3 4">
    <name type="scientific">Babesia ovata</name>
    <dbReference type="NCBI Taxonomy" id="189622"/>
    <lineage>
        <taxon>Eukaryota</taxon>
        <taxon>Sar</taxon>
        <taxon>Alveolata</taxon>
        <taxon>Apicomplexa</taxon>
        <taxon>Aconoidasida</taxon>
        <taxon>Piroplasmida</taxon>
        <taxon>Babesiidae</taxon>
        <taxon>Babesia</taxon>
    </lineage>
</organism>
<accession>A0A2H6KEQ0</accession>
<keyword evidence="3" id="KW-0645">Protease</keyword>
<keyword evidence="2" id="KW-0472">Membrane</keyword>
<feature type="compositionally biased region" description="Basic and acidic residues" evidence="1">
    <location>
        <begin position="48"/>
        <end position="58"/>
    </location>
</feature>
<dbReference type="VEuPathDB" id="PiroplasmaDB:BOVATA_029580"/>
<feature type="region of interest" description="Disordered" evidence="1">
    <location>
        <begin position="48"/>
        <end position="71"/>
    </location>
</feature>
<keyword evidence="4" id="KW-1185">Reference proteome</keyword>
<protein>
    <submittedName>
        <fullName evidence="3">Cytosol aminopeptidase catalytic domain containing family protein</fullName>
    </submittedName>
</protein>